<proteinExistence type="predicted"/>
<organism evidence="2 3">
    <name type="scientific">Emcibacter nanhaiensis</name>
    <dbReference type="NCBI Taxonomy" id="1505037"/>
    <lineage>
        <taxon>Bacteria</taxon>
        <taxon>Pseudomonadati</taxon>
        <taxon>Pseudomonadota</taxon>
        <taxon>Alphaproteobacteria</taxon>
        <taxon>Emcibacterales</taxon>
        <taxon>Emcibacteraceae</taxon>
        <taxon>Emcibacter</taxon>
    </lineage>
</organism>
<evidence type="ECO:0000313" key="2">
    <source>
        <dbReference type="EMBL" id="TPD57825.1"/>
    </source>
</evidence>
<protein>
    <submittedName>
        <fullName evidence="2">Uncharacterized protein</fullName>
    </submittedName>
</protein>
<keyword evidence="3" id="KW-1185">Reference proteome</keyword>
<keyword evidence="1" id="KW-0812">Transmembrane</keyword>
<accession>A0A501PC75</accession>
<dbReference type="Proteomes" id="UP000319148">
    <property type="component" value="Unassembled WGS sequence"/>
</dbReference>
<name>A0A501PC75_9PROT</name>
<evidence type="ECO:0000313" key="3">
    <source>
        <dbReference type="Proteomes" id="UP000319148"/>
    </source>
</evidence>
<feature type="transmembrane region" description="Helical" evidence="1">
    <location>
        <begin position="65"/>
        <end position="85"/>
    </location>
</feature>
<dbReference type="RefSeq" id="WP_139942141.1">
    <property type="nucleotide sequence ID" value="NZ_JBHSYP010000005.1"/>
</dbReference>
<keyword evidence="1" id="KW-1133">Transmembrane helix</keyword>
<keyword evidence="1" id="KW-0472">Membrane</keyword>
<reference evidence="3" key="1">
    <citation type="submission" date="2019-06" db="EMBL/GenBank/DDBJ databases">
        <title>The complete genome of Emcibacter congregatus ZYLT.</title>
        <authorList>
            <person name="Zhao Z."/>
        </authorList>
    </citation>
    <scope>NUCLEOTIDE SEQUENCE [LARGE SCALE GENOMIC DNA]</scope>
    <source>
        <strain evidence="3">MCCC 1A06723</strain>
    </source>
</reference>
<dbReference type="OrthoDB" id="9808458at2"/>
<gene>
    <name evidence="2" type="ORF">FIV46_17125</name>
</gene>
<feature type="transmembrane region" description="Helical" evidence="1">
    <location>
        <begin position="14"/>
        <end position="33"/>
    </location>
</feature>
<comment type="caution">
    <text evidence="2">The sequence shown here is derived from an EMBL/GenBank/DDBJ whole genome shotgun (WGS) entry which is preliminary data.</text>
</comment>
<sequence length="91" mass="10375">MTEPQFSTKNIRKVLFVIVLAIMGVCLVALVTFELEYALASGIESFLEWIGLVESGWLEKHREGFLQEVVLAAVVTFFIAIILFLRNLWKD</sequence>
<dbReference type="AlphaFoldDB" id="A0A501PC75"/>
<evidence type="ECO:0000256" key="1">
    <source>
        <dbReference type="SAM" id="Phobius"/>
    </source>
</evidence>
<dbReference type="EMBL" id="VFIY01000018">
    <property type="protein sequence ID" value="TPD57825.1"/>
    <property type="molecule type" value="Genomic_DNA"/>
</dbReference>